<organism evidence="2 3">
    <name type="scientific">Actinoplanes lutulentus</name>
    <dbReference type="NCBI Taxonomy" id="1287878"/>
    <lineage>
        <taxon>Bacteria</taxon>
        <taxon>Bacillati</taxon>
        <taxon>Actinomycetota</taxon>
        <taxon>Actinomycetes</taxon>
        <taxon>Micromonosporales</taxon>
        <taxon>Micromonosporaceae</taxon>
        <taxon>Actinoplanes</taxon>
    </lineage>
</organism>
<comment type="caution">
    <text evidence="2">The sequence shown here is derived from an EMBL/GenBank/DDBJ whole genome shotgun (WGS) entry which is preliminary data.</text>
</comment>
<gene>
    <name evidence="2" type="ORF">B0I29_12663</name>
</gene>
<proteinExistence type="predicted"/>
<accession>A0A327YZV9</accession>
<evidence type="ECO:0000313" key="3">
    <source>
        <dbReference type="Proteomes" id="UP000249341"/>
    </source>
</evidence>
<name>A0A327YZV9_9ACTN</name>
<sequence length="224" mass="24797">MLSEVKAATELPSDTYHTALCGRSKAPHYGQTTFLLSARQFQMPQRSEHPAPRVRPDSHHRVERSPSRVESGRATGSRSWSRNRPCQRPQARANRNQLALVVTKPPAERPLARAGRYPMPLRRSPSRDHERKPPAPRPGRPGDRLRPPHRGRPVSLASRQRHGECEPSTGVPPPPAGSWRPVGALTPAGFHKATVLHHRGHSASPPHSPITRNRHATAAAIRNS</sequence>
<protein>
    <submittedName>
        <fullName evidence="2">Uncharacterized protein</fullName>
    </submittedName>
</protein>
<keyword evidence="3" id="KW-1185">Reference proteome</keyword>
<evidence type="ECO:0000256" key="1">
    <source>
        <dbReference type="SAM" id="MobiDB-lite"/>
    </source>
</evidence>
<dbReference type="Proteomes" id="UP000249341">
    <property type="component" value="Unassembled WGS sequence"/>
</dbReference>
<reference evidence="2 3" key="1">
    <citation type="submission" date="2018-06" db="EMBL/GenBank/DDBJ databases">
        <title>Genomic Encyclopedia of Type Strains, Phase III (KMG-III): the genomes of soil and plant-associated and newly described type strains.</title>
        <authorList>
            <person name="Whitman W."/>
        </authorList>
    </citation>
    <scope>NUCLEOTIDE SEQUENCE [LARGE SCALE GENOMIC DNA]</scope>
    <source>
        <strain evidence="2 3">CGMCC 4.7090</strain>
    </source>
</reference>
<dbReference type="AlphaFoldDB" id="A0A327YZV9"/>
<evidence type="ECO:0000313" key="2">
    <source>
        <dbReference type="EMBL" id="RAK26674.1"/>
    </source>
</evidence>
<feature type="compositionally biased region" description="Polar residues" evidence="1">
    <location>
        <begin position="74"/>
        <end position="84"/>
    </location>
</feature>
<feature type="compositionally biased region" description="Basic and acidic residues" evidence="1">
    <location>
        <begin position="46"/>
        <end position="71"/>
    </location>
</feature>
<dbReference type="EMBL" id="QLMJ01000026">
    <property type="protein sequence ID" value="RAK26674.1"/>
    <property type="molecule type" value="Genomic_DNA"/>
</dbReference>
<feature type="region of interest" description="Disordered" evidence="1">
    <location>
        <begin position="42"/>
        <end position="224"/>
    </location>
</feature>